<dbReference type="OrthoDB" id="47406at2759"/>
<evidence type="ECO:0000256" key="5">
    <source>
        <dbReference type="ARBA" id="ARBA00023163"/>
    </source>
</evidence>
<dbReference type="GO" id="GO:0009507">
    <property type="term" value="C:chloroplast"/>
    <property type="evidence" value="ECO:0000318"/>
    <property type="project" value="GO_Central"/>
</dbReference>
<keyword evidence="10" id="KW-1185">Reference proteome</keyword>
<keyword evidence="5" id="KW-0804">Transcription</keyword>
<dbReference type="PANTHER" id="PTHR30603">
    <property type="entry name" value="RNA POLYMERASE SIGMA FACTOR RPO"/>
    <property type="match status" value="1"/>
</dbReference>
<dbReference type="InterPro" id="IPR007630">
    <property type="entry name" value="RNA_pol_sigma70_r4"/>
</dbReference>
<comment type="similarity">
    <text evidence="1">Belongs to the sigma-70 factor family.</text>
</comment>
<dbReference type="InterPro" id="IPR013325">
    <property type="entry name" value="RNA_pol_sigma_r2"/>
</dbReference>
<dbReference type="NCBIfam" id="TIGR02937">
    <property type="entry name" value="sigma70-ECF"/>
    <property type="match status" value="1"/>
</dbReference>
<dbReference type="GO" id="GO:1903865">
    <property type="term" value="C:sigma factor antagonist complex"/>
    <property type="evidence" value="ECO:0000318"/>
    <property type="project" value="GO_Central"/>
</dbReference>
<evidence type="ECO:0000259" key="7">
    <source>
        <dbReference type="Pfam" id="PF04542"/>
    </source>
</evidence>
<sequence length="483" mass="55114">MGVVTVSSTGPRSSFVLCVRFLTNHSSSIPRPCILTFKSDIRKNKAFITTADSMTIPVDEQVNKTQNRSNKQVKTVYVDQQASLPTAILDLDYDIVAANLETIYKLSPDIFLPHLENHKIDQILTGSKKKKKRLNLNKRIALKRVNGRVKSEDACITNVDRLVRDYSVSTDVVSIDWKKMKIPAVLSSSEHTWLFKLMQPSKAILKVKENLRVDLARDPRDEDLADALNMSMSHLRKELAIGRAARNKLIKHNLRLVLFVIKKYYQSFATVSTFHDLCQAGVKGLILAIDRFEQKKGFCLSTYGLYWIRHTIIRSITVSSFIRVPFGIESIRQKVKKTKLELMIELDRVPKVAEIIDRVGFSSARYHDIMKASKKVLSLHSRHLVTQEEFIKGIADFDGMGIDKRMQPTLLRLAIDDVLDSLKPKESMVIRQRYGLDGKGNRTLGEIAGNLNISREMVRKHEVKALMKLKHPARVDYLRRHLA</sequence>
<dbReference type="PRINTS" id="PR00046">
    <property type="entry name" value="SIGMA70FCT"/>
</dbReference>
<evidence type="ECO:0000259" key="6">
    <source>
        <dbReference type="Pfam" id="PF04539"/>
    </source>
</evidence>
<evidence type="ECO:0000256" key="4">
    <source>
        <dbReference type="ARBA" id="ARBA00023125"/>
    </source>
</evidence>
<dbReference type="Pfam" id="PF04542">
    <property type="entry name" value="Sigma70_r2"/>
    <property type="match status" value="1"/>
</dbReference>
<dbReference type="GO" id="GO:0006352">
    <property type="term" value="P:DNA-templated transcription initiation"/>
    <property type="evidence" value="ECO:0007669"/>
    <property type="project" value="InterPro"/>
</dbReference>
<dbReference type="Pfam" id="PF04545">
    <property type="entry name" value="Sigma70_r4"/>
    <property type="match status" value="1"/>
</dbReference>
<accession>A0A0K9NI56</accession>
<dbReference type="PANTHER" id="PTHR30603:SF4">
    <property type="entry name" value="RNA POLYMERASE SIGMA FACTOR SIGE, CHLOROPLASTIC_MITOCHONDRIAL"/>
    <property type="match status" value="1"/>
</dbReference>
<name>A0A0K9NI56_ZOSMR</name>
<evidence type="ECO:0000259" key="8">
    <source>
        <dbReference type="Pfam" id="PF04545"/>
    </source>
</evidence>
<dbReference type="Pfam" id="PF04539">
    <property type="entry name" value="Sigma70_r3"/>
    <property type="match status" value="1"/>
</dbReference>
<evidence type="ECO:0000256" key="1">
    <source>
        <dbReference type="ARBA" id="ARBA00007788"/>
    </source>
</evidence>
<protein>
    <submittedName>
        <fullName evidence="9">RNA polymerase sigma factor sigE, chloroplastic/mitochondrial</fullName>
    </submittedName>
</protein>
<dbReference type="InterPro" id="IPR050239">
    <property type="entry name" value="Sigma-70_RNA_pol_init_factors"/>
</dbReference>
<evidence type="ECO:0000313" key="9">
    <source>
        <dbReference type="EMBL" id="KMZ56456.1"/>
    </source>
</evidence>
<dbReference type="SUPFAM" id="SSF88946">
    <property type="entry name" value="Sigma2 domain of RNA polymerase sigma factors"/>
    <property type="match status" value="1"/>
</dbReference>
<dbReference type="CDD" id="cd06171">
    <property type="entry name" value="Sigma70_r4"/>
    <property type="match status" value="1"/>
</dbReference>
<dbReference type="EMBL" id="LFYR01002184">
    <property type="protein sequence ID" value="KMZ56456.1"/>
    <property type="molecule type" value="Genomic_DNA"/>
</dbReference>
<feature type="domain" description="RNA polymerase sigma-70 region 3" evidence="6">
    <location>
        <begin position="333"/>
        <end position="395"/>
    </location>
</feature>
<dbReference type="InterPro" id="IPR014284">
    <property type="entry name" value="RNA_pol_sigma-70_dom"/>
</dbReference>
<feature type="domain" description="RNA polymerase sigma-70 region 4" evidence="8">
    <location>
        <begin position="418"/>
        <end position="471"/>
    </location>
</feature>
<dbReference type="AlphaFoldDB" id="A0A0K9NI56"/>
<keyword evidence="2" id="KW-0805">Transcription regulation</keyword>
<keyword evidence="4" id="KW-0238">DNA-binding</keyword>
<proteinExistence type="inferred from homology"/>
<dbReference type="Gene3D" id="1.10.10.10">
    <property type="entry name" value="Winged helix-like DNA-binding domain superfamily/Winged helix DNA-binding domain"/>
    <property type="match status" value="2"/>
</dbReference>
<evidence type="ECO:0000256" key="2">
    <source>
        <dbReference type="ARBA" id="ARBA00023015"/>
    </source>
</evidence>
<evidence type="ECO:0000256" key="3">
    <source>
        <dbReference type="ARBA" id="ARBA00023082"/>
    </source>
</evidence>
<reference evidence="10" key="1">
    <citation type="journal article" date="2016" name="Nature">
        <title>The genome of the seagrass Zostera marina reveals angiosperm adaptation to the sea.</title>
        <authorList>
            <person name="Olsen J.L."/>
            <person name="Rouze P."/>
            <person name="Verhelst B."/>
            <person name="Lin Y.-C."/>
            <person name="Bayer T."/>
            <person name="Collen J."/>
            <person name="Dattolo E."/>
            <person name="De Paoli E."/>
            <person name="Dittami S."/>
            <person name="Maumus F."/>
            <person name="Michel G."/>
            <person name="Kersting A."/>
            <person name="Lauritano C."/>
            <person name="Lohaus R."/>
            <person name="Toepel M."/>
            <person name="Tonon T."/>
            <person name="Vanneste K."/>
            <person name="Amirebrahimi M."/>
            <person name="Brakel J."/>
            <person name="Bostroem C."/>
            <person name="Chovatia M."/>
            <person name="Grimwood J."/>
            <person name="Jenkins J.W."/>
            <person name="Jueterbock A."/>
            <person name="Mraz A."/>
            <person name="Stam W.T."/>
            <person name="Tice H."/>
            <person name="Bornberg-Bauer E."/>
            <person name="Green P.J."/>
            <person name="Pearson G.A."/>
            <person name="Procaccini G."/>
            <person name="Duarte C.M."/>
            <person name="Schmutz J."/>
            <person name="Reusch T.B.H."/>
            <person name="Van de Peer Y."/>
        </authorList>
    </citation>
    <scope>NUCLEOTIDE SEQUENCE [LARGE SCALE GENOMIC DNA]</scope>
    <source>
        <strain evidence="10">cv. Finnish</strain>
    </source>
</reference>
<dbReference type="GO" id="GO:0016987">
    <property type="term" value="F:sigma factor activity"/>
    <property type="evidence" value="ECO:0000318"/>
    <property type="project" value="GO_Central"/>
</dbReference>
<dbReference type="Proteomes" id="UP000036987">
    <property type="component" value="Unassembled WGS sequence"/>
</dbReference>
<dbReference type="Gene3D" id="1.10.601.10">
    <property type="entry name" value="RNA Polymerase Primary Sigma Factor"/>
    <property type="match status" value="1"/>
</dbReference>
<dbReference type="OMA" id="LVMRQRY"/>
<dbReference type="SUPFAM" id="SSF88659">
    <property type="entry name" value="Sigma3 and sigma4 domains of RNA polymerase sigma factors"/>
    <property type="match status" value="2"/>
</dbReference>
<keyword evidence="3" id="KW-0731">Sigma factor</keyword>
<dbReference type="InterPro" id="IPR013324">
    <property type="entry name" value="RNA_pol_sigma_r3/r4-like"/>
</dbReference>
<evidence type="ECO:0000313" key="10">
    <source>
        <dbReference type="Proteomes" id="UP000036987"/>
    </source>
</evidence>
<dbReference type="InterPro" id="IPR000943">
    <property type="entry name" value="RNA_pol_sigma70"/>
</dbReference>
<gene>
    <name evidence="9" type="ORF">ZOSMA_95G00510</name>
</gene>
<dbReference type="GO" id="GO:0006355">
    <property type="term" value="P:regulation of DNA-templated transcription"/>
    <property type="evidence" value="ECO:0000318"/>
    <property type="project" value="GO_Central"/>
</dbReference>
<dbReference type="STRING" id="29655.A0A0K9NI56"/>
<dbReference type="GO" id="GO:0000976">
    <property type="term" value="F:transcription cis-regulatory region binding"/>
    <property type="evidence" value="ECO:0000318"/>
    <property type="project" value="GO_Central"/>
</dbReference>
<dbReference type="InterPro" id="IPR007624">
    <property type="entry name" value="RNA_pol_sigma70_r3"/>
</dbReference>
<dbReference type="GO" id="GO:0003899">
    <property type="term" value="F:DNA-directed RNA polymerase activity"/>
    <property type="evidence" value="ECO:0000318"/>
    <property type="project" value="GO_Central"/>
</dbReference>
<organism evidence="9 10">
    <name type="scientific">Zostera marina</name>
    <name type="common">Eelgrass</name>
    <dbReference type="NCBI Taxonomy" id="29655"/>
    <lineage>
        <taxon>Eukaryota</taxon>
        <taxon>Viridiplantae</taxon>
        <taxon>Streptophyta</taxon>
        <taxon>Embryophyta</taxon>
        <taxon>Tracheophyta</taxon>
        <taxon>Spermatophyta</taxon>
        <taxon>Magnoliopsida</taxon>
        <taxon>Liliopsida</taxon>
        <taxon>Zosteraceae</taxon>
        <taxon>Zostera</taxon>
    </lineage>
</organism>
<comment type="caution">
    <text evidence="9">The sequence shown here is derived from an EMBL/GenBank/DDBJ whole genome shotgun (WGS) entry which is preliminary data.</text>
</comment>
<dbReference type="InterPro" id="IPR007627">
    <property type="entry name" value="RNA_pol_sigma70_r2"/>
</dbReference>
<feature type="domain" description="RNA polymerase sigma-70 region 2" evidence="7">
    <location>
        <begin position="249"/>
        <end position="316"/>
    </location>
</feature>
<dbReference type="InterPro" id="IPR036388">
    <property type="entry name" value="WH-like_DNA-bd_sf"/>
</dbReference>